<feature type="transmembrane region" description="Helical" evidence="7">
    <location>
        <begin position="54"/>
        <end position="74"/>
    </location>
</feature>
<keyword evidence="6 7" id="KW-0472">Membrane</keyword>
<reference evidence="8 9" key="1">
    <citation type="submission" date="2021-08" db="EMBL/GenBank/DDBJ databases">
        <title>Bactericidal Effect of Pseudomonas oryziphila sp. nov., a novel Pseudomonas Species Against Xanthomonas oryzae Reduces Disease Severity of Bacterial Leaf Streak of Rice.</title>
        <authorList>
            <person name="Yang R."/>
            <person name="Li S."/>
            <person name="Li Y."/>
            <person name="Yan Y."/>
            <person name="Fang Y."/>
            <person name="Zou L."/>
            <person name="Chen G."/>
        </authorList>
    </citation>
    <scope>NUCLEOTIDE SEQUENCE [LARGE SCALE GENOMIC DNA]</scope>
    <source>
        <strain evidence="8 9">DSM 17497</strain>
    </source>
</reference>
<dbReference type="PANTHER" id="PTHR30250">
    <property type="entry name" value="PST FAMILY PREDICTED COLANIC ACID TRANSPORTER"/>
    <property type="match status" value="1"/>
</dbReference>
<organism evidence="8 9">
    <name type="scientific">Pseudomonas mosselii</name>
    <dbReference type="NCBI Taxonomy" id="78327"/>
    <lineage>
        <taxon>Bacteria</taxon>
        <taxon>Pseudomonadati</taxon>
        <taxon>Pseudomonadota</taxon>
        <taxon>Gammaproteobacteria</taxon>
        <taxon>Pseudomonadales</taxon>
        <taxon>Pseudomonadaceae</taxon>
        <taxon>Pseudomonas</taxon>
    </lineage>
</organism>
<evidence type="ECO:0000256" key="4">
    <source>
        <dbReference type="ARBA" id="ARBA00022692"/>
    </source>
</evidence>
<keyword evidence="9" id="KW-1185">Reference proteome</keyword>
<evidence type="ECO:0000256" key="2">
    <source>
        <dbReference type="ARBA" id="ARBA00007430"/>
    </source>
</evidence>
<accession>A0ABX9B465</accession>
<evidence type="ECO:0000256" key="3">
    <source>
        <dbReference type="ARBA" id="ARBA00022475"/>
    </source>
</evidence>
<feature type="transmembrane region" description="Helical" evidence="7">
    <location>
        <begin position="396"/>
        <end position="419"/>
    </location>
</feature>
<evidence type="ECO:0000256" key="1">
    <source>
        <dbReference type="ARBA" id="ARBA00004651"/>
    </source>
</evidence>
<evidence type="ECO:0000256" key="6">
    <source>
        <dbReference type="ARBA" id="ARBA00023136"/>
    </source>
</evidence>
<keyword evidence="4 7" id="KW-0812">Transmembrane</keyword>
<dbReference type="InterPro" id="IPR050833">
    <property type="entry name" value="Poly_Biosynth_Transport"/>
</dbReference>
<dbReference type="Proteomes" id="UP000825591">
    <property type="component" value="Chromosome"/>
</dbReference>
<gene>
    <name evidence="8" type="ORF">K5H97_07275</name>
</gene>
<dbReference type="PANTHER" id="PTHR30250:SF10">
    <property type="entry name" value="LIPOPOLYSACCHARIDE BIOSYNTHESIS PROTEIN WZXC"/>
    <property type="match status" value="1"/>
</dbReference>
<comment type="similarity">
    <text evidence="2">Belongs to the polysaccharide synthase family.</text>
</comment>
<dbReference type="RefSeq" id="WP_028690815.1">
    <property type="nucleotide sequence ID" value="NZ_CP081966.1"/>
</dbReference>
<feature type="transmembrane region" description="Helical" evidence="7">
    <location>
        <begin position="125"/>
        <end position="146"/>
    </location>
</feature>
<feature type="transmembrane region" description="Helical" evidence="7">
    <location>
        <begin position="86"/>
        <end position="110"/>
    </location>
</feature>
<feature type="transmembrane region" description="Helical" evidence="7">
    <location>
        <begin position="339"/>
        <end position="357"/>
    </location>
</feature>
<feature type="transmembrane region" description="Helical" evidence="7">
    <location>
        <begin position="248"/>
        <end position="266"/>
    </location>
</feature>
<evidence type="ECO:0000256" key="5">
    <source>
        <dbReference type="ARBA" id="ARBA00022989"/>
    </source>
</evidence>
<feature type="transmembrane region" description="Helical" evidence="7">
    <location>
        <begin position="310"/>
        <end position="333"/>
    </location>
</feature>
<sequence>MQALHKAIRRILPQSNFAKSVMTLMTGTGLAQALPIALSPILTRLYTPQEFGVFALYGSICAILAVLVTGKYELAIVVPRRDGEAINLAAVTMLSSLVVSVILLCILLAWSEPIVSLLGHPEVRSWLYLVPLATLILGCYYALNFWANRRSRYRSMAISRVVQSGASSAMQLAAGVSRLGLLGLIMGQLLGQLLSTLFLAKSLPPIERGMFRRVSLKRMKCVARRHIGYPKYMVPGQAMSVGATEMPLLLLTVFFGAGIAGFYSLAQRVMAAPLSLVANAIGDVYRQKAADQYASQGECLDIFLGSLKRLVLFAFLPMLPVLMLGPWLFAFVFGDAWRSAGEIASLLSVLVFFQTLSSPLSSTVLLPGWLHLDSLWQFARLVAAGLVFYVCDRLGVGYMVAITTHVCAFSLLYLVHSYFQYKAAKGRR</sequence>
<evidence type="ECO:0000313" key="9">
    <source>
        <dbReference type="Proteomes" id="UP000825591"/>
    </source>
</evidence>
<evidence type="ECO:0000256" key="7">
    <source>
        <dbReference type="SAM" id="Phobius"/>
    </source>
</evidence>
<dbReference type="Pfam" id="PF13440">
    <property type="entry name" value="Polysacc_synt_3"/>
    <property type="match status" value="1"/>
</dbReference>
<comment type="subcellular location">
    <subcellularLocation>
        <location evidence="1">Cell membrane</location>
        <topology evidence="1">Multi-pass membrane protein</topology>
    </subcellularLocation>
</comment>
<evidence type="ECO:0000313" key="8">
    <source>
        <dbReference type="EMBL" id="QZP28141.1"/>
    </source>
</evidence>
<proteinExistence type="inferred from homology"/>
<keyword evidence="3" id="KW-1003">Cell membrane</keyword>
<keyword evidence="5 7" id="KW-1133">Transmembrane helix</keyword>
<dbReference type="EMBL" id="CP081966">
    <property type="protein sequence ID" value="QZP28141.1"/>
    <property type="molecule type" value="Genomic_DNA"/>
</dbReference>
<name>A0ABX9B465_9PSED</name>
<protein>
    <submittedName>
        <fullName evidence="8">Oligosaccharide flippase family protein</fullName>
    </submittedName>
</protein>
<feature type="transmembrane region" description="Helical" evidence="7">
    <location>
        <begin position="21"/>
        <end position="42"/>
    </location>
</feature>